<comment type="caution">
    <text evidence="2">The sequence shown here is derived from an EMBL/GenBank/DDBJ whole genome shotgun (WGS) entry which is preliminary data.</text>
</comment>
<dbReference type="AlphaFoldDB" id="A0A511YVG9"/>
<dbReference type="Proteomes" id="UP000321484">
    <property type="component" value="Unassembled WGS sequence"/>
</dbReference>
<feature type="region of interest" description="Disordered" evidence="1">
    <location>
        <begin position="220"/>
        <end position="248"/>
    </location>
</feature>
<sequence length="248" mass="25992">MGARIERAGRHDAPLLPDDVVPADLDRGARARLRTLSKENADAVARHLVMAGRLVDTDPEAAYAHAAEAARRAGRVDVVREAAGITAYRTGRYAEALRELRTARRLGGGDEHVPLMADCERGLGRPERALALAAEHAHSLPAEVAVELAIVVSGARLDLGEPEAALAALSTTAVGGVQGELADRVSEARVAALVACGRDEEAAGVLASLPVDEEVVVFDLADDEDDESADGEQDGDEATPTADTEDQE</sequence>
<name>A0A511YVG9_9CELL</name>
<keyword evidence="3" id="KW-1185">Reference proteome</keyword>
<evidence type="ECO:0000313" key="3">
    <source>
        <dbReference type="Proteomes" id="UP000321484"/>
    </source>
</evidence>
<evidence type="ECO:0000256" key="1">
    <source>
        <dbReference type="SAM" id="MobiDB-lite"/>
    </source>
</evidence>
<reference evidence="2 3" key="1">
    <citation type="submission" date="2019-07" db="EMBL/GenBank/DDBJ databases">
        <title>Whole genome shotgun sequence of Actinotalea fermentans NBRC 105374.</title>
        <authorList>
            <person name="Hosoyama A."/>
            <person name="Uohara A."/>
            <person name="Ohji S."/>
            <person name="Ichikawa N."/>
        </authorList>
    </citation>
    <scope>NUCLEOTIDE SEQUENCE [LARGE SCALE GENOMIC DNA]</scope>
    <source>
        <strain evidence="2 3">NBRC 105374</strain>
    </source>
</reference>
<dbReference type="RefSeq" id="WP_261765455.1">
    <property type="nucleotide sequence ID" value="NZ_BJYK01000001.1"/>
</dbReference>
<gene>
    <name evidence="2" type="ORF">AFE02nite_09170</name>
</gene>
<evidence type="ECO:0000313" key="2">
    <source>
        <dbReference type="EMBL" id="GEN79183.1"/>
    </source>
</evidence>
<organism evidence="2 3">
    <name type="scientific">Actinotalea fermentans</name>
    <dbReference type="NCBI Taxonomy" id="43671"/>
    <lineage>
        <taxon>Bacteria</taxon>
        <taxon>Bacillati</taxon>
        <taxon>Actinomycetota</taxon>
        <taxon>Actinomycetes</taxon>
        <taxon>Micrococcales</taxon>
        <taxon>Cellulomonadaceae</taxon>
        <taxon>Actinotalea</taxon>
    </lineage>
</organism>
<dbReference type="EMBL" id="BJYK01000001">
    <property type="protein sequence ID" value="GEN79183.1"/>
    <property type="molecule type" value="Genomic_DNA"/>
</dbReference>
<accession>A0A511YVG9</accession>
<protein>
    <recommendedName>
        <fullName evidence="4">Tetratricopeptide repeat protein</fullName>
    </recommendedName>
</protein>
<proteinExistence type="predicted"/>
<evidence type="ECO:0008006" key="4">
    <source>
        <dbReference type="Google" id="ProtNLM"/>
    </source>
</evidence>